<dbReference type="AlphaFoldDB" id="A0A6A6EPS4"/>
<dbReference type="Pfam" id="PF14441">
    <property type="entry name" value="OTT_1508_deam"/>
    <property type="match status" value="1"/>
</dbReference>
<protein>
    <submittedName>
        <fullName evidence="1">Uncharacterized protein</fullName>
    </submittedName>
</protein>
<dbReference type="PANTHER" id="PTHR42037:SF1">
    <property type="match status" value="1"/>
</dbReference>
<dbReference type="EMBL" id="ML994612">
    <property type="protein sequence ID" value="KAF2194187.1"/>
    <property type="molecule type" value="Genomic_DNA"/>
</dbReference>
<evidence type="ECO:0000313" key="2">
    <source>
        <dbReference type="Proteomes" id="UP000800200"/>
    </source>
</evidence>
<keyword evidence="2" id="KW-1185">Reference proteome</keyword>
<dbReference type="InterPro" id="IPR027796">
    <property type="entry name" value="OTT_1508_deam-like"/>
</dbReference>
<organism evidence="1 2">
    <name type="scientific">Zopfia rhizophila CBS 207.26</name>
    <dbReference type="NCBI Taxonomy" id="1314779"/>
    <lineage>
        <taxon>Eukaryota</taxon>
        <taxon>Fungi</taxon>
        <taxon>Dikarya</taxon>
        <taxon>Ascomycota</taxon>
        <taxon>Pezizomycotina</taxon>
        <taxon>Dothideomycetes</taxon>
        <taxon>Dothideomycetes incertae sedis</taxon>
        <taxon>Zopfiaceae</taxon>
        <taxon>Zopfia</taxon>
    </lineage>
</organism>
<reference evidence="1" key="1">
    <citation type="journal article" date="2020" name="Stud. Mycol.">
        <title>101 Dothideomycetes genomes: a test case for predicting lifestyles and emergence of pathogens.</title>
        <authorList>
            <person name="Haridas S."/>
            <person name="Albert R."/>
            <person name="Binder M."/>
            <person name="Bloem J."/>
            <person name="Labutti K."/>
            <person name="Salamov A."/>
            <person name="Andreopoulos B."/>
            <person name="Baker S."/>
            <person name="Barry K."/>
            <person name="Bills G."/>
            <person name="Bluhm B."/>
            <person name="Cannon C."/>
            <person name="Castanera R."/>
            <person name="Culley D."/>
            <person name="Daum C."/>
            <person name="Ezra D."/>
            <person name="Gonzalez J."/>
            <person name="Henrissat B."/>
            <person name="Kuo A."/>
            <person name="Liang C."/>
            <person name="Lipzen A."/>
            <person name="Lutzoni F."/>
            <person name="Magnuson J."/>
            <person name="Mondo S."/>
            <person name="Nolan M."/>
            <person name="Ohm R."/>
            <person name="Pangilinan J."/>
            <person name="Park H.-J."/>
            <person name="Ramirez L."/>
            <person name="Alfaro M."/>
            <person name="Sun H."/>
            <person name="Tritt A."/>
            <person name="Yoshinaga Y."/>
            <person name="Zwiers L.-H."/>
            <person name="Turgeon B."/>
            <person name="Goodwin S."/>
            <person name="Spatafora J."/>
            <person name="Crous P."/>
            <person name="Grigoriev I."/>
        </authorList>
    </citation>
    <scope>NUCLEOTIDE SEQUENCE</scope>
    <source>
        <strain evidence="1">CBS 207.26</strain>
    </source>
</reference>
<dbReference type="PANTHER" id="PTHR42037">
    <property type="match status" value="1"/>
</dbReference>
<name>A0A6A6EPS4_9PEZI</name>
<gene>
    <name evidence="1" type="ORF">K469DRAFT_651397</name>
</gene>
<dbReference type="Proteomes" id="UP000800200">
    <property type="component" value="Unassembled WGS sequence"/>
</dbReference>
<dbReference type="OrthoDB" id="4851849at2759"/>
<evidence type="ECO:0000313" key="1">
    <source>
        <dbReference type="EMBL" id="KAF2194187.1"/>
    </source>
</evidence>
<proteinExistence type="predicted"/>
<accession>A0A6A6EPS4</accession>
<sequence>MTQQYGALAENIALLAILDPKLEPVTQNPVPSKFRDGADAYYRALSLKHEQRTAEAFAVLLANTDDPSRIGAICIEEKARGSGLIVRTAVNSGSQAERKATFERIAKALLSAATAGQLNAQEDTLVNEIIAACQPRLLSRLRSRHSLPSRKSCRPPIIPRLRAAVNILNGMQNRPKALGLLRMRVTLLMEAFAKLEALRTADAHSELGRDILKDILLSIELMLASTDLESILGAIPRNVPSWSGLACENLVESFKKLAQYRPAAQYLLHATRKYPIFRNLDIQEVCNGQFPETSRGAEPSSGEMGILTRSLATSTRKRRNQFERMLQARLGRTLTEIRRDVLKHVQRDKRVHAEIQLLFHYEQNEEITLQPRVICSSKYACFLCNLFIKSHGGFYISGSHGRFYPRWRIPRFEELSLSEKSRGGVLQSLNKFNEALEDKIRAYIVQPQIAFPDPNESMVFIPGSYTPSVVSVAQVVESGGAGEHAGNTEALDRTLVDPQPFTRSTYDLELSKLEASPRATIEDIRVAPSTVPHPPYLEIGMASRIAGETSASLDAPASSVYLSNVLTTEDKSPQSNLSGIRRGFHKQVYTLLRGLPTYFCICPGSSARFHTPRIHLELNYERAYSLASGTSSTSTQVSNIHSSNVDVTLRVEWVNVGNVISFKASEQTIELGVPWTHKRVPDGTLFGEHGLVLQKRDNIITLRASLQRRPSDDG</sequence>